<organism evidence="3 4">
    <name type="scientific">Polyangium fumosum</name>
    <dbReference type="NCBI Taxonomy" id="889272"/>
    <lineage>
        <taxon>Bacteria</taxon>
        <taxon>Pseudomonadati</taxon>
        <taxon>Myxococcota</taxon>
        <taxon>Polyangia</taxon>
        <taxon>Polyangiales</taxon>
        <taxon>Polyangiaceae</taxon>
        <taxon>Polyangium</taxon>
    </lineage>
</organism>
<dbReference type="GO" id="GO:0003677">
    <property type="term" value="F:DNA binding"/>
    <property type="evidence" value="ECO:0007669"/>
    <property type="project" value="UniProtKB-KW"/>
</dbReference>
<reference evidence="3 4" key="1">
    <citation type="submission" date="2019-04" db="EMBL/GenBank/DDBJ databases">
        <authorList>
            <person name="Li Y."/>
            <person name="Wang J."/>
        </authorList>
    </citation>
    <scope>NUCLEOTIDE SEQUENCE [LARGE SCALE GENOMIC DNA]</scope>
    <source>
        <strain evidence="3 4">DSM 14668</strain>
    </source>
</reference>
<evidence type="ECO:0000259" key="2">
    <source>
        <dbReference type="PROSITE" id="PS50943"/>
    </source>
</evidence>
<dbReference type="InterPro" id="IPR050807">
    <property type="entry name" value="TransReg_Diox_bact_type"/>
</dbReference>
<dbReference type="SUPFAM" id="SSF47413">
    <property type="entry name" value="lambda repressor-like DNA-binding domains"/>
    <property type="match status" value="1"/>
</dbReference>
<dbReference type="InterPro" id="IPR001387">
    <property type="entry name" value="Cro/C1-type_HTH"/>
</dbReference>
<dbReference type="PANTHER" id="PTHR46797:SF1">
    <property type="entry name" value="METHYLPHOSPHONATE SYNTHASE"/>
    <property type="match status" value="1"/>
</dbReference>
<dbReference type="PANTHER" id="PTHR46797">
    <property type="entry name" value="HTH-TYPE TRANSCRIPTIONAL REGULATOR"/>
    <property type="match status" value="1"/>
</dbReference>
<evidence type="ECO:0000313" key="3">
    <source>
        <dbReference type="EMBL" id="TKC98663.1"/>
    </source>
</evidence>
<name>A0A4U1IW08_9BACT</name>
<dbReference type="EMBL" id="SSMQ01000065">
    <property type="protein sequence ID" value="TKC98663.1"/>
    <property type="molecule type" value="Genomic_DNA"/>
</dbReference>
<keyword evidence="4" id="KW-1185">Reference proteome</keyword>
<gene>
    <name evidence="3" type="ORF">E8A74_40550</name>
</gene>
<protein>
    <submittedName>
        <fullName evidence="3">XRE family transcriptional regulator</fullName>
    </submittedName>
</protein>
<dbReference type="OrthoDB" id="9814553at2"/>
<dbReference type="Pfam" id="PF01381">
    <property type="entry name" value="HTH_3"/>
    <property type="match status" value="1"/>
</dbReference>
<dbReference type="GO" id="GO:0005829">
    <property type="term" value="C:cytosol"/>
    <property type="evidence" value="ECO:0007669"/>
    <property type="project" value="TreeGrafter"/>
</dbReference>
<feature type="domain" description="HTH cro/C1-type" evidence="2">
    <location>
        <begin position="14"/>
        <end position="68"/>
    </location>
</feature>
<evidence type="ECO:0000313" key="4">
    <source>
        <dbReference type="Proteomes" id="UP000309215"/>
    </source>
</evidence>
<proteinExistence type="predicted"/>
<dbReference type="PROSITE" id="PS50943">
    <property type="entry name" value="HTH_CROC1"/>
    <property type="match status" value="1"/>
</dbReference>
<evidence type="ECO:0000256" key="1">
    <source>
        <dbReference type="ARBA" id="ARBA00023125"/>
    </source>
</evidence>
<dbReference type="SMART" id="SM00530">
    <property type="entry name" value="HTH_XRE"/>
    <property type="match status" value="1"/>
</dbReference>
<comment type="caution">
    <text evidence="3">The sequence shown here is derived from an EMBL/GenBank/DDBJ whole genome shotgun (WGS) entry which is preliminary data.</text>
</comment>
<dbReference type="CDD" id="cd00093">
    <property type="entry name" value="HTH_XRE"/>
    <property type="match status" value="1"/>
</dbReference>
<sequence length="107" mass="11374">MAGKSFGARLGARLRARREALGLSQAELAEKVDISANYVGVLERGLKLPTLDTLVALAKALDVPVADLLGESRADPWLEEIVTVAATMPKQLRPVALAVLRAMAAQK</sequence>
<dbReference type="InterPro" id="IPR010982">
    <property type="entry name" value="Lambda_DNA-bd_dom_sf"/>
</dbReference>
<dbReference type="AlphaFoldDB" id="A0A4U1IW08"/>
<dbReference type="Proteomes" id="UP000309215">
    <property type="component" value="Unassembled WGS sequence"/>
</dbReference>
<dbReference type="Gene3D" id="1.10.260.40">
    <property type="entry name" value="lambda repressor-like DNA-binding domains"/>
    <property type="match status" value="1"/>
</dbReference>
<keyword evidence="1" id="KW-0238">DNA-binding</keyword>
<accession>A0A4U1IW08</accession>
<dbReference type="RefSeq" id="WP_136934491.1">
    <property type="nucleotide sequence ID" value="NZ_SSMQ01000065.1"/>
</dbReference>
<dbReference type="GO" id="GO:0003700">
    <property type="term" value="F:DNA-binding transcription factor activity"/>
    <property type="evidence" value="ECO:0007669"/>
    <property type="project" value="TreeGrafter"/>
</dbReference>